<comment type="caution">
    <text evidence="1">The sequence shown here is derived from an EMBL/GenBank/DDBJ whole genome shotgun (WGS) entry which is preliminary data.</text>
</comment>
<evidence type="ECO:0000313" key="2">
    <source>
        <dbReference type="Proteomes" id="UP000234412"/>
    </source>
</evidence>
<proteinExistence type="predicted"/>
<reference evidence="1 2" key="2">
    <citation type="submission" date="2018-01" db="EMBL/GenBank/DDBJ databases">
        <title>Genomic study of Klebsiella pneumoniae.</title>
        <authorList>
            <person name="Yang Y."/>
            <person name="Bicalho R."/>
        </authorList>
    </citation>
    <scope>NUCLEOTIDE SEQUENCE [LARGE SCALE GENOMIC DNA]</scope>
    <source>
        <strain evidence="1 2">A8</strain>
    </source>
</reference>
<evidence type="ECO:0000313" key="1">
    <source>
        <dbReference type="EMBL" id="PLM93996.1"/>
    </source>
</evidence>
<sequence>MEALSDMPGGGLRLARPGFYDVPGLRYANPGYKRVASKSPVALPLTGATALCGLVARVTDSFSNHGYKIELLSSQWHGP</sequence>
<organism evidence="1 2">
    <name type="scientific">Klebsiella variicola</name>
    <dbReference type="NCBI Taxonomy" id="244366"/>
    <lineage>
        <taxon>Bacteria</taxon>
        <taxon>Pseudomonadati</taxon>
        <taxon>Pseudomonadota</taxon>
        <taxon>Gammaproteobacteria</taxon>
        <taxon>Enterobacterales</taxon>
        <taxon>Enterobacteriaceae</taxon>
        <taxon>Klebsiella/Raoultella group</taxon>
        <taxon>Klebsiella</taxon>
        <taxon>Klebsiella pneumoniae complex</taxon>
    </lineage>
</organism>
<dbReference type="AlphaFoldDB" id="A0A2N4Z0G1"/>
<dbReference type="Proteomes" id="UP000234412">
    <property type="component" value="Unassembled WGS sequence"/>
</dbReference>
<gene>
    <name evidence="1" type="ORF">CWN47_15925</name>
</gene>
<protein>
    <submittedName>
        <fullName evidence="1">Uncharacterized protein</fullName>
    </submittedName>
</protein>
<accession>A0A2N4Z0G1</accession>
<name>A0A2N4Z0G1_KLEVA</name>
<reference evidence="1 2" key="1">
    <citation type="submission" date="2017-11" db="EMBL/GenBank/DDBJ databases">
        <authorList>
            <person name="Han C.G."/>
        </authorList>
    </citation>
    <scope>NUCLEOTIDE SEQUENCE [LARGE SCALE GENOMIC DNA]</scope>
    <source>
        <strain evidence="1 2">A8</strain>
    </source>
</reference>
<dbReference type="EMBL" id="PIDP01000531">
    <property type="protein sequence ID" value="PLM93996.1"/>
    <property type="molecule type" value="Genomic_DNA"/>
</dbReference>